<dbReference type="Gene3D" id="3.40.33.10">
    <property type="entry name" value="CAP"/>
    <property type="match status" value="1"/>
</dbReference>
<dbReference type="SMART" id="SM00198">
    <property type="entry name" value="SCP"/>
    <property type="match status" value="1"/>
</dbReference>
<dbReference type="GeneID" id="80348407"/>
<dbReference type="Proteomes" id="UP000516173">
    <property type="component" value="Chromosome"/>
</dbReference>
<dbReference type="SUPFAM" id="SSF55797">
    <property type="entry name" value="PR-1-like"/>
    <property type="match status" value="1"/>
</dbReference>
<dbReference type="PRINTS" id="PR00838">
    <property type="entry name" value="V5ALLERGEN"/>
</dbReference>
<accession>A0A7G1KM54</accession>
<dbReference type="RefSeq" id="WP_187683267.1">
    <property type="nucleotide sequence ID" value="NZ_AP023396.1"/>
</dbReference>
<name>A0A7G1KM54_9NOCA</name>
<dbReference type="KEGG" id="nwl:NWFMUON74_39020"/>
<dbReference type="InterPro" id="IPR035940">
    <property type="entry name" value="CAP_sf"/>
</dbReference>
<dbReference type="AlphaFoldDB" id="A0A7G1KM54"/>
<keyword evidence="3" id="KW-1185">Reference proteome</keyword>
<dbReference type="InterPro" id="IPR014044">
    <property type="entry name" value="CAP_dom"/>
</dbReference>
<sequence>MSRSSDPSRQLGDASVVQSWYNEIKDYNFDDPDSNMADFSEIGHSTQVVWKGSKKIGIGAACSGSTAYVVVNYAPAGNTMGQFAENVGRPR</sequence>
<dbReference type="Pfam" id="PF00188">
    <property type="entry name" value="CAP"/>
    <property type="match status" value="1"/>
</dbReference>
<dbReference type="EMBL" id="AP023396">
    <property type="protein sequence ID" value="BCK56130.1"/>
    <property type="molecule type" value="Genomic_DNA"/>
</dbReference>
<dbReference type="InterPro" id="IPR002413">
    <property type="entry name" value="V5_allergen-like"/>
</dbReference>
<reference evidence="2 3" key="1">
    <citation type="submission" date="2020-08" db="EMBL/GenBank/DDBJ databases">
        <title>Genome Sequencing of Nocardia wallacei strain FMUON74 and assembly.</title>
        <authorList>
            <person name="Toyokawa M."/>
            <person name="Uesaka K."/>
        </authorList>
    </citation>
    <scope>NUCLEOTIDE SEQUENCE [LARGE SCALE GENOMIC DNA]</scope>
    <source>
        <strain evidence="2 3">FMUON74</strain>
    </source>
</reference>
<dbReference type="PANTHER" id="PTHR10334">
    <property type="entry name" value="CYSTEINE-RICH SECRETORY PROTEIN-RELATED"/>
    <property type="match status" value="1"/>
</dbReference>
<organism evidence="2 3">
    <name type="scientific">Nocardia wallacei</name>
    <dbReference type="NCBI Taxonomy" id="480035"/>
    <lineage>
        <taxon>Bacteria</taxon>
        <taxon>Bacillati</taxon>
        <taxon>Actinomycetota</taxon>
        <taxon>Actinomycetes</taxon>
        <taxon>Mycobacteriales</taxon>
        <taxon>Nocardiaceae</taxon>
        <taxon>Nocardia</taxon>
    </lineage>
</organism>
<feature type="domain" description="SCP" evidence="1">
    <location>
        <begin position="3"/>
        <end position="81"/>
    </location>
</feature>
<proteinExistence type="predicted"/>
<gene>
    <name evidence="2" type="ORF">NWFMUON74_39020</name>
</gene>
<protein>
    <recommendedName>
        <fullName evidence="1">SCP domain-containing protein</fullName>
    </recommendedName>
</protein>
<evidence type="ECO:0000313" key="3">
    <source>
        <dbReference type="Proteomes" id="UP000516173"/>
    </source>
</evidence>
<evidence type="ECO:0000259" key="1">
    <source>
        <dbReference type="SMART" id="SM00198"/>
    </source>
</evidence>
<dbReference type="InterPro" id="IPR001283">
    <property type="entry name" value="CRISP-related"/>
</dbReference>
<evidence type="ECO:0000313" key="2">
    <source>
        <dbReference type="EMBL" id="BCK56130.1"/>
    </source>
</evidence>
<dbReference type="PRINTS" id="PR00837">
    <property type="entry name" value="V5TPXLIKE"/>
</dbReference>